<dbReference type="AlphaFoldDB" id="A0AAV1D2I9"/>
<sequence length="314" mass="34522">MEVLLAWILRRERQVYIVYMGSLPEDPTYSPSASHLSIIRQVVDPRRCAYNCLDRDLVKGNIVVCNVTSSLEAYYEVNRTGGVGVITAKDMSGAGSAFVTPFPSSALSPPLFQRVVDFINSKKSPTGNLFRSLAIKDDGTAPNVAPFSSRGPSVYNILKPDITAPGANILAAFRPIVSPSGVSNLDHRSVDYNFLLGTSMACPHVTGAAAYVKSSHPRWSASAIKSALMTTAWKMKPSDAYHGGFGILVRSRTPEPDTSRAPRACLRDVTNRLRQMDLRQERICKSGEVVWIQCGLRWSDSPPRRRSELPTHVR</sequence>
<dbReference type="InterPro" id="IPR036852">
    <property type="entry name" value="Peptidase_S8/S53_dom_sf"/>
</dbReference>
<evidence type="ECO:0000313" key="8">
    <source>
        <dbReference type="Proteomes" id="UP001161247"/>
    </source>
</evidence>
<dbReference type="GO" id="GO:0006508">
    <property type="term" value="P:proteolysis"/>
    <property type="evidence" value="ECO:0007669"/>
    <property type="project" value="UniProtKB-KW"/>
</dbReference>
<proteinExistence type="inferred from homology"/>
<dbReference type="SUPFAM" id="SSF52743">
    <property type="entry name" value="Subtilisin-like"/>
    <property type="match status" value="1"/>
</dbReference>
<keyword evidence="3" id="KW-0732">Signal</keyword>
<reference evidence="7" key="1">
    <citation type="submission" date="2023-03" db="EMBL/GenBank/DDBJ databases">
        <authorList>
            <person name="Julca I."/>
        </authorList>
    </citation>
    <scope>NUCLEOTIDE SEQUENCE</scope>
</reference>
<evidence type="ECO:0000256" key="2">
    <source>
        <dbReference type="ARBA" id="ARBA00022670"/>
    </source>
</evidence>
<evidence type="ECO:0000256" key="5">
    <source>
        <dbReference type="ARBA" id="ARBA00022825"/>
    </source>
</evidence>
<protein>
    <submittedName>
        <fullName evidence="7">OLC1v1000351C1</fullName>
    </submittedName>
</protein>
<comment type="similarity">
    <text evidence="1">Belongs to the peptidase S8 family.</text>
</comment>
<evidence type="ECO:0000256" key="3">
    <source>
        <dbReference type="ARBA" id="ARBA00022729"/>
    </source>
</evidence>
<dbReference type="PROSITE" id="PS00138">
    <property type="entry name" value="SUBTILASE_SER"/>
    <property type="match status" value="1"/>
</dbReference>
<evidence type="ECO:0000259" key="6">
    <source>
        <dbReference type="Pfam" id="PF00082"/>
    </source>
</evidence>
<evidence type="ECO:0000313" key="7">
    <source>
        <dbReference type="EMBL" id="CAI9102131.1"/>
    </source>
</evidence>
<dbReference type="InterPro" id="IPR000209">
    <property type="entry name" value="Peptidase_S8/S53_dom"/>
</dbReference>
<keyword evidence="5" id="KW-0720">Serine protease</keyword>
<dbReference type="Pfam" id="PF00082">
    <property type="entry name" value="Peptidase_S8"/>
    <property type="match status" value="1"/>
</dbReference>
<feature type="domain" description="Peptidase S8/S53" evidence="6">
    <location>
        <begin position="139"/>
        <end position="236"/>
    </location>
</feature>
<dbReference type="GO" id="GO:0004252">
    <property type="term" value="F:serine-type endopeptidase activity"/>
    <property type="evidence" value="ECO:0007669"/>
    <property type="project" value="InterPro"/>
</dbReference>
<dbReference type="Proteomes" id="UP001161247">
    <property type="component" value="Chromosome 4"/>
</dbReference>
<dbReference type="Gene3D" id="3.50.30.30">
    <property type="match status" value="1"/>
</dbReference>
<dbReference type="CDD" id="cd02120">
    <property type="entry name" value="PA_subtilisin_like"/>
    <property type="match status" value="1"/>
</dbReference>
<dbReference type="EMBL" id="OX459121">
    <property type="protein sequence ID" value="CAI9102131.1"/>
    <property type="molecule type" value="Genomic_DNA"/>
</dbReference>
<gene>
    <name evidence="7" type="ORF">OLC1_LOCUS11542</name>
</gene>
<dbReference type="PANTHER" id="PTHR10795">
    <property type="entry name" value="PROPROTEIN CONVERTASE SUBTILISIN/KEXIN"/>
    <property type="match status" value="1"/>
</dbReference>
<evidence type="ECO:0000256" key="1">
    <source>
        <dbReference type="ARBA" id="ARBA00011073"/>
    </source>
</evidence>
<dbReference type="Gene3D" id="3.40.50.200">
    <property type="entry name" value="Peptidase S8/S53 domain"/>
    <property type="match status" value="1"/>
</dbReference>
<keyword evidence="2" id="KW-0645">Protease</keyword>
<organism evidence="7 8">
    <name type="scientific">Oldenlandia corymbosa var. corymbosa</name>
    <dbReference type="NCBI Taxonomy" id="529605"/>
    <lineage>
        <taxon>Eukaryota</taxon>
        <taxon>Viridiplantae</taxon>
        <taxon>Streptophyta</taxon>
        <taxon>Embryophyta</taxon>
        <taxon>Tracheophyta</taxon>
        <taxon>Spermatophyta</taxon>
        <taxon>Magnoliopsida</taxon>
        <taxon>eudicotyledons</taxon>
        <taxon>Gunneridae</taxon>
        <taxon>Pentapetalae</taxon>
        <taxon>asterids</taxon>
        <taxon>lamiids</taxon>
        <taxon>Gentianales</taxon>
        <taxon>Rubiaceae</taxon>
        <taxon>Rubioideae</taxon>
        <taxon>Spermacoceae</taxon>
        <taxon>Hedyotis-Oldenlandia complex</taxon>
        <taxon>Oldenlandia</taxon>
    </lineage>
</organism>
<keyword evidence="4" id="KW-0378">Hydrolase</keyword>
<name>A0AAV1D2I9_OLDCO</name>
<evidence type="ECO:0000256" key="4">
    <source>
        <dbReference type="ARBA" id="ARBA00022801"/>
    </source>
</evidence>
<keyword evidence="8" id="KW-1185">Reference proteome</keyword>
<dbReference type="InterPro" id="IPR045051">
    <property type="entry name" value="SBT"/>
</dbReference>
<accession>A0AAV1D2I9</accession>
<dbReference type="InterPro" id="IPR023828">
    <property type="entry name" value="Peptidase_S8_Ser-AS"/>
</dbReference>